<reference evidence="1 2" key="1">
    <citation type="journal article" date="2019" name="Commun. Biol.">
        <title>The bagworm genome reveals a unique fibroin gene that provides high tensile strength.</title>
        <authorList>
            <person name="Kono N."/>
            <person name="Nakamura H."/>
            <person name="Ohtoshi R."/>
            <person name="Tomita M."/>
            <person name="Numata K."/>
            <person name="Arakawa K."/>
        </authorList>
    </citation>
    <scope>NUCLEOTIDE SEQUENCE [LARGE SCALE GENOMIC DNA]</scope>
</reference>
<dbReference type="EMBL" id="BGZK01000086">
    <property type="protein sequence ID" value="GBP17277.1"/>
    <property type="molecule type" value="Genomic_DNA"/>
</dbReference>
<organism evidence="1 2">
    <name type="scientific">Eumeta variegata</name>
    <name type="common">Bagworm moth</name>
    <name type="synonym">Eumeta japonica</name>
    <dbReference type="NCBI Taxonomy" id="151549"/>
    <lineage>
        <taxon>Eukaryota</taxon>
        <taxon>Metazoa</taxon>
        <taxon>Ecdysozoa</taxon>
        <taxon>Arthropoda</taxon>
        <taxon>Hexapoda</taxon>
        <taxon>Insecta</taxon>
        <taxon>Pterygota</taxon>
        <taxon>Neoptera</taxon>
        <taxon>Endopterygota</taxon>
        <taxon>Lepidoptera</taxon>
        <taxon>Glossata</taxon>
        <taxon>Ditrysia</taxon>
        <taxon>Tineoidea</taxon>
        <taxon>Psychidae</taxon>
        <taxon>Oiketicinae</taxon>
        <taxon>Eumeta</taxon>
    </lineage>
</organism>
<accession>A0A4C1TTF7</accession>
<dbReference type="Proteomes" id="UP000299102">
    <property type="component" value="Unassembled WGS sequence"/>
</dbReference>
<proteinExistence type="predicted"/>
<comment type="caution">
    <text evidence="1">The sequence shown here is derived from an EMBL/GenBank/DDBJ whole genome shotgun (WGS) entry which is preliminary data.</text>
</comment>
<evidence type="ECO:0000313" key="1">
    <source>
        <dbReference type="EMBL" id="GBP17277.1"/>
    </source>
</evidence>
<evidence type="ECO:0000313" key="2">
    <source>
        <dbReference type="Proteomes" id="UP000299102"/>
    </source>
</evidence>
<keyword evidence="2" id="KW-1185">Reference proteome</keyword>
<dbReference type="AlphaFoldDB" id="A0A4C1TTF7"/>
<sequence>MLTLTTMSKLQLGKAPVRTVRYHSVTGYGRCILSSGESALVWGRRARCGARAGGAARRREHGATARRPMEILTSIYALLSGGVRRSLSLPSGFISFYPGVMKPRCCDYSRQGLQVTPSRSAGLKIQDLDLKRDCVCVTLHIASHIRVCVMSIGHGLYEDFNSLTWNTQTELRRLACVVETYWVPSDALLGCTISGRGEESVIEPAVPLGCASVISDPCDRSSDIRQQLSRRHDSGPDVFA</sequence>
<protein>
    <submittedName>
        <fullName evidence="1">Uncharacterized protein</fullName>
    </submittedName>
</protein>
<name>A0A4C1TTF7_EUMVA</name>
<gene>
    <name evidence="1" type="ORF">EVAR_17767_1</name>
</gene>